<feature type="region of interest" description="Disordered" evidence="1">
    <location>
        <begin position="1"/>
        <end position="26"/>
    </location>
</feature>
<dbReference type="EMBL" id="CAJNRF010001641">
    <property type="protein sequence ID" value="CAF2020125.1"/>
    <property type="molecule type" value="Genomic_DNA"/>
</dbReference>
<evidence type="ECO:0000313" key="3">
    <source>
        <dbReference type="EMBL" id="CAF2120164.1"/>
    </source>
</evidence>
<dbReference type="Proteomes" id="UP000663856">
    <property type="component" value="Unassembled WGS sequence"/>
</dbReference>
<dbReference type="EMBL" id="CAJOBG010000308">
    <property type="protein sequence ID" value="CAF3795406.1"/>
    <property type="molecule type" value="Genomic_DNA"/>
</dbReference>
<feature type="compositionally biased region" description="Pro residues" evidence="1">
    <location>
        <begin position="233"/>
        <end position="247"/>
    </location>
</feature>
<evidence type="ECO:0000256" key="1">
    <source>
        <dbReference type="SAM" id="MobiDB-lite"/>
    </source>
</evidence>
<evidence type="ECO:0000313" key="4">
    <source>
        <dbReference type="EMBL" id="CAF3723419.1"/>
    </source>
</evidence>
<proteinExistence type="predicted"/>
<dbReference type="Proteomes" id="UP000663887">
    <property type="component" value="Unassembled WGS sequence"/>
</dbReference>
<accession>A0A819BB30</accession>
<name>A0A819BB30_9BILA</name>
<protein>
    <submittedName>
        <fullName evidence="5">Uncharacterized protein</fullName>
    </submittedName>
</protein>
<sequence>MGCTSSNQTGTTKETANAAPTTISDDGQQLINDHFRTWLKTNRPKADEYVLHDVLSTAQPSNEVEDYKNIVSKALDLLSDRHDIKSTNKLGKLVQKEIALASPKKVAHTIDVLKQTADKLRNGNIQLDVEEQAKPTTPVETIIETVVLENQHAQILSGEPGIALKEALEKARVLFYKGKQAAIFANPNGGYDVRILDEDDETINHDGNLLRSIVVTEVKMHPKSRPTTVPLFTAPPPPPPPPPPIPSKLPDENEISDDFRRSIDAALKGLEVVYQTSTKTAANLQSTSERVQEIHVEKTAKRPQSPTTPIIVQYGVTNFPLPKSTSKEQTKLSNDLPATNDRTANLADIVRQMAEQQKTVSEKLSKENNEDKEQGIYQADIQEKLVELVDNRDELIMDAIDVTSCSEIADPLSSANHEKLININSNTESEGQIERIVKEIKQHGENFESNEILPPIVSTAKQPSSYSLGLTSPLQNETKMTTSTSLISQPKPKLRSENRPKSFIANDEVPSKNVYNFNKQTSLDELLHLTQTGLSNPNLATSVTKLGISTSSGKIEEEQQAPTVTAAEPLTKMPTSISQIIEEHRTIIDEPSSAAFSPPPVVTPVETHIKAKSPSHNVTYTEITHSESRDGEQSRRFISESTDQNISHDDDGEQTTTLKVITKSEFSSHPTLGDKIMEQSVQVITVKVRNETIKTTIQQATLPSTTDNDITYERRPVCELVKNFEVVASTNTNSVNT</sequence>
<evidence type="ECO:0000313" key="6">
    <source>
        <dbReference type="Proteomes" id="UP000663866"/>
    </source>
</evidence>
<evidence type="ECO:0000313" key="2">
    <source>
        <dbReference type="EMBL" id="CAF2020125.1"/>
    </source>
</evidence>
<dbReference type="EMBL" id="CAJNRG010010195">
    <property type="protein sequence ID" value="CAF2120164.1"/>
    <property type="molecule type" value="Genomic_DNA"/>
</dbReference>
<keyword evidence="6" id="KW-1185">Reference proteome</keyword>
<organism evidence="5 6">
    <name type="scientific">Rotaria magnacalcarata</name>
    <dbReference type="NCBI Taxonomy" id="392030"/>
    <lineage>
        <taxon>Eukaryota</taxon>
        <taxon>Metazoa</taxon>
        <taxon>Spiralia</taxon>
        <taxon>Gnathifera</taxon>
        <taxon>Rotifera</taxon>
        <taxon>Eurotatoria</taxon>
        <taxon>Bdelloidea</taxon>
        <taxon>Philodinida</taxon>
        <taxon>Philodinidae</taxon>
        <taxon>Rotaria</taxon>
    </lineage>
</organism>
<dbReference type="Proteomes" id="UP000663866">
    <property type="component" value="Unassembled WGS sequence"/>
</dbReference>
<feature type="region of interest" description="Disordered" evidence="1">
    <location>
        <begin position="224"/>
        <end position="251"/>
    </location>
</feature>
<dbReference type="AlphaFoldDB" id="A0A819BB30"/>
<evidence type="ECO:0000313" key="5">
    <source>
        <dbReference type="EMBL" id="CAF3795406.1"/>
    </source>
</evidence>
<dbReference type="EMBL" id="CAJOBF010000014">
    <property type="protein sequence ID" value="CAF3723419.1"/>
    <property type="molecule type" value="Genomic_DNA"/>
</dbReference>
<comment type="caution">
    <text evidence="5">The sequence shown here is derived from an EMBL/GenBank/DDBJ whole genome shotgun (WGS) entry which is preliminary data.</text>
</comment>
<gene>
    <name evidence="5" type="ORF">OVN521_LOCUS3555</name>
    <name evidence="4" type="ORF">UXM345_LOCUS356</name>
    <name evidence="2" type="ORF">WKI299_LOCUS5763</name>
    <name evidence="3" type="ORF">XDN619_LOCUS22541</name>
</gene>
<dbReference type="Proteomes" id="UP000663842">
    <property type="component" value="Unassembled WGS sequence"/>
</dbReference>
<reference evidence="5" key="1">
    <citation type="submission" date="2021-02" db="EMBL/GenBank/DDBJ databases">
        <authorList>
            <person name="Nowell W R."/>
        </authorList>
    </citation>
    <scope>NUCLEOTIDE SEQUENCE</scope>
</reference>